<keyword evidence="10" id="KW-0227">DNA damage</keyword>
<keyword evidence="18" id="KW-0812">Transmembrane</keyword>
<dbReference type="GO" id="GO:0005634">
    <property type="term" value="C:nucleus"/>
    <property type="evidence" value="ECO:0007669"/>
    <property type="project" value="UniProtKB-SubCell"/>
</dbReference>
<name>A0A016VFS7_9BILA</name>
<keyword evidence="13" id="KW-0862">Zinc</keyword>
<dbReference type="Gene3D" id="3.30.40.10">
    <property type="entry name" value="Zinc/RING finger domain, C3HC4 (zinc finger)"/>
    <property type="match status" value="1"/>
</dbReference>
<keyword evidence="8" id="KW-0808">Transferase</keyword>
<evidence type="ECO:0000256" key="3">
    <source>
        <dbReference type="ARBA" id="ARBA00004496"/>
    </source>
</evidence>
<keyword evidence="6" id="KW-0963">Cytoplasm</keyword>
<evidence type="ECO:0000256" key="9">
    <source>
        <dbReference type="ARBA" id="ARBA00022737"/>
    </source>
</evidence>
<evidence type="ECO:0000256" key="16">
    <source>
        <dbReference type="PROSITE-ProRule" id="PRU00175"/>
    </source>
</evidence>
<reference evidence="21" key="1">
    <citation type="journal article" date="2015" name="Nat. Genet.">
        <title>The genome and transcriptome of the zoonotic hookworm Ancylostoma ceylanicum identify infection-specific gene families.</title>
        <authorList>
            <person name="Schwarz E.M."/>
            <person name="Hu Y."/>
            <person name="Antoshechkin I."/>
            <person name="Miller M.M."/>
            <person name="Sternberg P.W."/>
            <person name="Aroian R.V."/>
        </authorList>
    </citation>
    <scope>NUCLEOTIDE SEQUENCE</scope>
    <source>
        <strain evidence="21">HY135</strain>
    </source>
</reference>
<evidence type="ECO:0000313" key="21">
    <source>
        <dbReference type="Proteomes" id="UP000024635"/>
    </source>
</evidence>
<keyword evidence="18" id="KW-1133">Transmembrane helix</keyword>
<evidence type="ECO:0000256" key="15">
    <source>
        <dbReference type="ARBA" id="ARBA00023242"/>
    </source>
</evidence>
<dbReference type="InterPro" id="IPR036322">
    <property type="entry name" value="WD40_repeat_dom_sf"/>
</dbReference>
<dbReference type="GO" id="GO:0036297">
    <property type="term" value="P:interstrand cross-link repair"/>
    <property type="evidence" value="ECO:0007669"/>
    <property type="project" value="InterPro"/>
</dbReference>
<dbReference type="Proteomes" id="UP000024635">
    <property type="component" value="Unassembled WGS sequence"/>
</dbReference>
<dbReference type="EC" id="2.3.2.27" evidence="5"/>
<dbReference type="STRING" id="53326.A0A016VFS7"/>
<keyword evidence="21" id="KW-1185">Reference proteome</keyword>
<dbReference type="InterPro" id="IPR056527">
    <property type="entry name" value="WD40_RFWD3"/>
</dbReference>
<proteinExistence type="predicted"/>
<keyword evidence="14" id="KW-0234">DNA repair</keyword>
<dbReference type="GO" id="GO:0008270">
    <property type="term" value="F:zinc ion binding"/>
    <property type="evidence" value="ECO:0007669"/>
    <property type="project" value="UniProtKB-KW"/>
</dbReference>
<dbReference type="InterPro" id="IPR013083">
    <property type="entry name" value="Znf_RING/FYVE/PHD"/>
</dbReference>
<comment type="pathway">
    <text evidence="4">Protein modification; protein ubiquitination.</text>
</comment>
<sequence length="736" mass="82474">MPRLRSAEAAARSISGLLVNIFRTSGRRRFSSSSSSEDFITDSTEETTSSTSETSETESGDENFEPRRSGPYRTRASDRRNRNRSRSSEERNSSNTEQENESEEELEEEARGDSASIIMSSHDEDDDVQVIENEAPISNVNVRNTPSDSDSEIQIYPLFFVSIANLLCMRNNTYVVLTYACHICAVFYVLCLWLVAYLFYVTTCDNSVYVNQAILKMSSESDIVNRPKRRRTDNFATDDEGEAKPGVSTETTSATAHADDDSGDDGCTICYEEYTSAGDHRLASVKCGHFFGYSCIARWIRSEGRNAVCPTCKTKATIKDVRKHYTNAVKVTDTTEVEMLRNSNAALHIKISGLEVELARKDRELTDLMKRIQEGKPHDIKNVAPQLIVQPRGGRMFMNPERKEALMNGTSNADARAMDFNGEFWAIGVACSQARNIFSPYGIRMLTITRQEFKLRECYPLHSGRSRVVVFSPFESSLLLSGGEDKRAIVSANGAVQRQWKMPNEKPVWTGCWTAANKVALGLGDGRVFEYAVDSDSTEPIRDYTQGVGHLPIIFTGFDPASSTLLVASFKKLIAFRNEKVFPLLNNADDQFDKMRSISFDESSLHFAVTFSPGGRHPAISHRLYRLEIDDDNDEVRCIEMAQWLTDCQMSSTMWSNCLFSLKNSLFSVVFNEDKQRFDAHDWSGRRTDAMIRYPSSATVATIRAISSPCESRKTIVVLADKALFSIAFGLSDSIS</sequence>
<keyword evidence="7" id="KW-0853">WD repeat</keyword>
<feature type="compositionally biased region" description="Acidic residues" evidence="17">
    <location>
        <begin position="98"/>
        <end position="110"/>
    </location>
</feature>
<organism evidence="20 21">
    <name type="scientific">Ancylostoma ceylanicum</name>
    <dbReference type="NCBI Taxonomy" id="53326"/>
    <lineage>
        <taxon>Eukaryota</taxon>
        <taxon>Metazoa</taxon>
        <taxon>Ecdysozoa</taxon>
        <taxon>Nematoda</taxon>
        <taxon>Chromadorea</taxon>
        <taxon>Rhabditida</taxon>
        <taxon>Rhabditina</taxon>
        <taxon>Rhabditomorpha</taxon>
        <taxon>Strongyloidea</taxon>
        <taxon>Ancylostomatidae</taxon>
        <taxon>Ancylostomatinae</taxon>
        <taxon>Ancylostoma</taxon>
    </lineage>
</organism>
<feature type="transmembrane region" description="Helical" evidence="18">
    <location>
        <begin position="176"/>
        <end position="200"/>
    </location>
</feature>
<dbReference type="Pfam" id="PF23419">
    <property type="entry name" value="WD40_RFWD3"/>
    <property type="match status" value="1"/>
</dbReference>
<evidence type="ECO:0000313" key="20">
    <source>
        <dbReference type="EMBL" id="EYC26484.1"/>
    </source>
</evidence>
<dbReference type="PANTHER" id="PTHR16047">
    <property type="entry name" value="RFWD3 PROTEIN"/>
    <property type="match status" value="1"/>
</dbReference>
<keyword evidence="11 16" id="KW-0479">Metal-binding</keyword>
<dbReference type="GO" id="GO:0005737">
    <property type="term" value="C:cytoplasm"/>
    <property type="evidence" value="ECO:0007669"/>
    <property type="project" value="UniProtKB-SubCell"/>
</dbReference>
<dbReference type="EMBL" id="JARK01001346">
    <property type="protein sequence ID" value="EYC26484.1"/>
    <property type="molecule type" value="Genomic_DNA"/>
</dbReference>
<gene>
    <name evidence="20" type="primary">Acey_s0010.g1181</name>
    <name evidence="20" type="ORF">Y032_0010g1181</name>
</gene>
<dbReference type="InterPro" id="IPR037381">
    <property type="entry name" value="RFWD3"/>
</dbReference>
<evidence type="ECO:0000256" key="5">
    <source>
        <dbReference type="ARBA" id="ARBA00012483"/>
    </source>
</evidence>
<dbReference type="Pfam" id="PF13639">
    <property type="entry name" value="zf-RING_2"/>
    <property type="match status" value="1"/>
</dbReference>
<feature type="region of interest" description="Disordered" evidence="17">
    <location>
        <begin position="20"/>
        <end position="113"/>
    </location>
</feature>
<evidence type="ECO:0000259" key="19">
    <source>
        <dbReference type="PROSITE" id="PS50089"/>
    </source>
</evidence>
<feature type="region of interest" description="Disordered" evidence="17">
    <location>
        <begin position="228"/>
        <end position="261"/>
    </location>
</feature>
<evidence type="ECO:0000256" key="8">
    <source>
        <dbReference type="ARBA" id="ARBA00022679"/>
    </source>
</evidence>
<keyword evidence="18" id="KW-0472">Membrane</keyword>
<evidence type="ECO:0000256" key="6">
    <source>
        <dbReference type="ARBA" id="ARBA00022490"/>
    </source>
</evidence>
<keyword evidence="12" id="KW-0833">Ubl conjugation pathway</keyword>
<keyword evidence="15" id="KW-0539">Nucleus</keyword>
<evidence type="ECO:0000256" key="18">
    <source>
        <dbReference type="SAM" id="Phobius"/>
    </source>
</evidence>
<feature type="domain" description="RING-type" evidence="19">
    <location>
        <begin position="267"/>
        <end position="313"/>
    </location>
</feature>
<keyword evidence="11 16" id="KW-0863">Zinc-finger</keyword>
<evidence type="ECO:0000256" key="10">
    <source>
        <dbReference type="ARBA" id="ARBA00022763"/>
    </source>
</evidence>
<accession>A0A016VFS7</accession>
<dbReference type="OrthoDB" id="5600418at2759"/>
<dbReference type="SUPFAM" id="SSF57850">
    <property type="entry name" value="RING/U-box"/>
    <property type="match status" value="1"/>
</dbReference>
<evidence type="ECO:0000256" key="2">
    <source>
        <dbReference type="ARBA" id="ARBA00004123"/>
    </source>
</evidence>
<comment type="catalytic activity">
    <reaction evidence="1">
        <text>S-ubiquitinyl-[E2 ubiquitin-conjugating enzyme]-L-cysteine + [acceptor protein]-L-lysine = [E2 ubiquitin-conjugating enzyme]-L-cysteine + N(6)-ubiquitinyl-[acceptor protein]-L-lysine.</text>
        <dbReference type="EC" id="2.3.2.27"/>
    </reaction>
</comment>
<evidence type="ECO:0000256" key="4">
    <source>
        <dbReference type="ARBA" id="ARBA00004906"/>
    </source>
</evidence>
<evidence type="ECO:0000256" key="1">
    <source>
        <dbReference type="ARBA" id="ARBA00000900"/>
    </source>
</evidence>
<keyword evidence="9" id="KW-0677">Repeat</keyword>
<evidence type="ECO:0000256" key="14">
    <source>
        <dbReference type="ARBA" id="ARBA00023204"/>
    </source>
</evidence>
<dbReference type="GO" id="GO:0016567">
    <property type="term" value="P:protein ubiquitination"/>
    <property type="evidence" value="ECO:0007669"/>
    <property type="project" value="InterPro"/>
</dbReference>
<dbReference type="GO" id="GO:0061630">
    <property type="term" value="F:ubiquitin protein ligase activity"/>
    <property type="evidence" value="ECO:0007669"/>
    <property type="project" value="UniProtKB-EC"/>
</dbReference>
<dbReference type="PROSITE" id="PS50089">
    <property type="entry name" value="ZF_RING_2"/>
    <property type="match status" value="1"/>
</dbReference>
<evidence type="ECO:0000256" key="13">
    <source>
        <dbReference type="ARBA" id="ARBA00022833"/>
    </source>
</evidence>
<comment type="caution">
    <text evidence="20">The sequence shown here is derived from an EMBL/GenBank/DDBJ whole genome shotgun (WGS) entry which is preliminary data.</text>
</comment>
<evidence type="ECO:0000256" key="11">
    <source>
        <dbReference type="ARBA" id="ARBA00022771"/>
    </source>
</evidence>
<dbReference type="SUPFAM" id="SSF50978">
    <property type="entry name" value="WD40 repeat-like"/>
    <property type="match status" value="1"/>
</dbReference>
<evidence type="ECO:0000256" key="7">
    <source>
        <dbReference type="ARBA" id="ARBA00022574"/>
    </source>
</evidence>
<dbReference type="SMART" id="SM00184">
    <property type="entry name" value="RING"/>
    <property type="match status" value="1"/>
</dbReference>
<protein>
    <recommendedName>
        <fullName evidence="5">RING-type E3 ubiquitin transferase</fullName>
        <ecNumber evidence="5">2.3.2.27</ecNumber>
    </recommendedName>
</protein>
<dbReference type="InterPro" id="IPR001841">
    <property type="entry name" value="Znf_RING"/>
</dbReference>
<evidence type="ECO:0000256" key="12">
    <source>
        <dbReference type="ARBA" id="ARBA00022786"/>
    </source>
</evidence>
<dbReference type="PANTHER" id="PTHR16047:SF7">
    <property type="entry name" value="E3 UBIQUITIN-PROTEIN LIGASE RFWD3"/>
    <property type="match status" value="1"/>
</dbReference>
<dbReference type="AlphaFoldDB" id="A0A016VFS7"/>
<feature type="compositionally biased region" description="Basic and acidic residues" evidence="17">
    <location>
        <begin position="75"/>
        <end position="92"/>
    </location>
</feature>
<evidence type="ECO:0000256" key="17">
    <source>
        <dbReference type="SAM" id="MobiDB-lite"/>
    </source>
</evidence>
<dbReference type="CDD" id="cd16450">
    <property type="entry name" value="mRING-C3HGC3_RFWD3"/>
    <property type="match status" value="1"/>
</dbReference>
<comment type="subcellular location">
    <subcellularLocation>
        <location evidence="3">Cytoplasm</location>
    </subcellularLocation>
    <subcellularLocation>
        <location evidence="2">Nucleus</location>
    </subcellularLocation>
</comment>